<dbReference type="PANTHER" id="PTHR46254">
    <property type="entry name" value="PROTEIN GVQW1-RELATED"/>
    <property type="match status" value="1"/>
</dbReference>
<dbReference type="AlphaFoldDB" id="A0A5F7ZTZ5"/>
<sequence length="124" mass="13921">MESLCCPCDYSDSASHVAGTTGAHPHAPLIFVLFCFVFDRILQCRQAGVQWRDLSSMQPLLPGFKRFSCLSFPSSGDYGHRPPCPANFFIFSRDRVSPCWPGWSLSLVLEICLPRPPKMLELQV</sequence>
<protein>
    <submittedName>
        <fullName evidence="1">Uncharacterized protein</fullName>
    </submittedName>
</protein>
<evidence type="ECO:0000313" key="2">
    <source>
        <dbReference type="Proteomes" id="UP000006718"/>
    </source>
</evidence>
<dbReference type="Ensembl" id="ENSMMUT00000094349.1">
    <property type="protein sequence ID" value="ENSMMUP00000069091.1"/>
    <property type="gene ID" value="ENSMMUG00000063472.1"/>
</dbReference>
<dbReference type="PANTHER" id="PTHR46254:SF7">
    <property type="entry name" value="PI4-KINASE N-TERMINAL DOMAIN-CONTAINING PROTEIN"/>
    <property type="match status" value="1"/>
</dbReference>
<accession>A0A5F7ZTZ5</accession>
<name>A0A5F7ZTZ5_MACMU</name>
<dbReference type="Proteomes" id="UP000006718">
    <property type="component" value="Chromosome 4"/>
</dbReference>
<keyword evidence="2" id="KW-1185">Reference proteome</keyword>
<evidence type="ECO:0000313" key="1">
    <source>
        <dbReference type="Ensembl" id="ENSMMUP00000069091.1"/>
    </source>
</evidence>
<dbReference type="VEuPathDB" id="HostDB:ENSMMUG00000063472"/>
<organism evidence="1 2">
    <name type="scientific">Macaca mulatta</name>
    <name type="common">Rhesus macaque</name>
    <dbReference type="NCBI Taxonomy" id="9544"/>
    <lineage>
        <taxon>Eukaryota</taxon>
        <taxon>Metazoa</taxon>
        <taxon>Chordata</taxon>
        <taxon>Craniata</taxon>
        <taxon>Vertebrata</taxon>
        <taxon>Euteleostomi</taxon>
        <taxon>Mammalia</taxon>
        <taxon>Eutheria</taxon>
        <taxon>Euarchontoglires</taxon>
        <taxon>Primates</taxon>
        <taxon>Haplorrhini</taxon>
        <taxon>Catarrhini</taxon>
        <taxon>Cercopithecidae</taxon>
        <taxon>Cercopithecinae</taxon>
        <taxon>Macaca</taxon>
    </lineage>
</organism>
<dbReference type="InParanoid" id="A0A5F7ZTZ5"/>
<dbReference type="Bgee" id="ENSMMUG00000063472">
    <property type="expression patterns" value="Expressed in spermatid and 4 other cell types or tissues"/>
</dbReference>
<reference evidence="2" key="1">
    <citation type="journal article" date="2007" name="Science">
        <title>Evolutionary and biomedical insights from the rhesus macaque genome.</title>
        <authorList>
            <person name="Gibbs R.A."/>
            <person name="Rogers J."/>
            <person name="Katze M.G."/>
            <person name="Bumgarner R."/>
            <person name="Weinstock G.M."/>
            <person name="Mardis E.R."/>
            <person name="Remington K.A."/>
            <person name="Strausberg R.L."/>
            <person name="Venter J.C."/>
            <person name="Wilson R.K."/>
            <person name="Batzer M.A."/>
            <person name="Bustamante C.D."/>
            <person name="Eichler E.E."/>
            <person name="Hahn M.W."/>
            <person name="Hardison R.C."/>
            <person name="Makova K.D."/>
            <person name="Miller W."/>
            <person name="Milosavljevic A."/>
            <person name="Palermo R.E."/>
            <person name="Siepel A."/>
            <person name="Sikela J.M."/>
            <person name="Attaway T."/>
            <person name="Bell S."/>
            <person name="Bernard K.E."/>
            <person name="Buhay C.J."/>
            <person name="Chandrabose M.N."/>
            <person name="Dao M."/>
            <person name="Davis C."/>
            <person name="Delehaunty K.D."/>
            <person name="Ding Y."/>
            <person name="Dinh H.H."/>
            <person name="Dugan-Rocha S."/>
            <person name="Fulton L.A."/>
            <person name="Gabisi R.A."/>
            <person name="Garner T.T."/>
            <person name="Godfrey J."/>
            <person name="Hawes A.C."/>
            <person name="Hernandez J."/>
            <person name="Hines S."/>
            <person name="Holder M."/>
            <person name="Hume J."/>
            <person name="Jhangiani S.N."/>
            <person name="Joshi V."/>
            <person name="Khan Z.M."/>
            <person name="Kirkness E.F."/>
            <person name="Cree A."/>
            <person name="Fowler R.G."/>
            <person name="Lee S."/>
            <person name="Lewis L.R."/>
            <person name="Li Z."/>
            <person name="Liu Y.-S."/>
            <person name="Moore S.M."/>
            <person name="Muzny D."/>
            <person name="Nazareth L.V."/>
            <person name="Ngo D.N."/>
            <person name="Okwuonu G.O."/>
            <person name="Pai G."/>
            <person name="Parker D."/>
            <person name="Paul H.A."/>
            <person name="Pfannkoch C."/>
            <person name="Pohl C.S."/>
            <person name="Rogers Y.-H.C."/>
            <person name="Ruiz S.J."/>
            <person name="Sabo A."/>
            <person name="Santibanez J."/>
            <person name="Schneider B.W."/>
            <person name="Smith S.M."/>
            <person name="Sodergren E."/>
            <person name="Svatek A.F."/>
            <person name="Utterback T.R."/>
            <person name="Vattathil S."/>
            <person name="Warren W."/>
            <person name="White C.S."/>
            <person name="Chinwalla A.T."/>
            <person name="Feng Y."/>
            <person name="Halpern A.L."/>
            <person name="Hillier L.W."/>
            <person name="Huang X."/>
            <person name="Minx P."/>
            <person name="Nelson J.O."/>
            <person name="Pepin K.H."/>
            <person name="Qin X."/>
            <person name="Sutton G.G."/>
            <person name="Venter E."/>
            <person name="Walenz B.P."/>
            <person name="Wallis J.W."/>
            <person name="Worley K.C."/>
            <person name="Yang S.-P."/>
            <person name="Jones S.M."/>
            <person name="Marra M.A."/>
            <person name="Rocchi M."/>
            <person name="Schein J.E."/>
            <person name="Baertsch R."/>
            <person name="Clarke L."/>
            <person name="Csuros M."/>
            <person name="Glasscock J."/>
            <person name="Harris R.A."/>
            <person name="Havlak P."/>
            <person name="Jackson A.R."/>
            <person name="Jiang H."/>
            <person name="Liu Y."/>
            <person name="Messina D.N."/>
            <person name="Shen Y."/>
            <person name="Song H.X.-Z."/>
            <person name="Wylie T."/>
            <person name="Zhang L."/>
            <person name="Birney E."/>
            <person name="Han K."/>
            <person name="Konkel M.K."/>
            <person name="Lee J."/>
            <person name="Smit A.F.A."/>
            <person name="Ullmer B."/>
            <person name="Wang H."/>
            <person name="Xing J."/>
            <person name="Burhans R."/>
            <person name="Cheng Z."/>
            <person name="Karro J.E."/>
            <person name="Ma J."/>
            <person name="Raney B."/>
            <person name="She X."/>
            <person name="Cox M.J."/>
            <person name="Demuth J.P."/>
            <person name="Dumas L.J."/>
            <person name="Han S.-G."/>
            <person name="Hopkins J."/>
            <person name="Karimpour-Fard A."/>
            <person name="Kim Y.H."/>
            <person name="Pollack J.R."/>
            <person name="Vinar T."/>
            <person name="Addo-Quaye C."/>
            <person name="Degenhardt J."/>
            <person name="Denby A."/>
            <person name="Hubisz M.J."/>
            <person name="Indap A."/>
            <person name="Kosiol C."/>
            <person name="Lahn B.T."/>
            <person name="Lawson H.A."/>
            <person name="Marklein A."/>
            <person name="Nielsen R."/>
            <person name="Vallender E.J."/>
            <person name="Clark A.G."/>
            <person name="Ferguson B."/>
            <person name="Hernandez R.D."/>
            <person name="Hirani K."/>
            <person name="Kehrer-Sawatzki H."/>
            <person name="Kolb J."/>
            <person name="Patil S."/>
            <person name="Pu L.-L."/>
            <person name="Ren Y."/>
            <person name="Smith D.G."/>
            <person name="Wheeler D.A."/>
            <person name="Schenck I."/>
            <person name="Ball E.V."/>
            <person name="Chen R."/>
            <person name="Cooper D.N."/>
            <person name="Giardine B."/>
            <person name="Hsu F."/>
            <person name="Kent W.J."/>
            <person name="Lesk A."/>
            <person name="Nelson D.L."/>
            <person name="O'brien W.E."/>
            <person name="Pruefer K."/>
            <person name="Stenson P.D."/>
            <person name="Wallace J.C."/>
            <person name="Ke H."/>
            <person name="Liu X.-M."/>
            <person name="Wang P."/>
            <person name="Xiang A.P."/>
            <person name="Yang F."/>
            <person name="Barber G.P."/>
            <person name="Haussler D."/>
            <person name="Karolchik D."/>
            <person name="Kern A.D."/>
            <person name="Kuhn R.M."/>
            <person name="Smith K.E."/>
            <person name="Zwieg A.S."/>
        </authorList>
    </citation>
    <scope>NUCLEOTIDE SEQUENCE [LARGE SCALE GENOMIC DNA]</scope>
    <source>
        <strain evidence="2">17573</strain>
    </source>
</reference>
<reference evidence="1" key="3">
    <citation type="submission" date="2025-08" db="UniProtKB">
        <authorList>
            <consortium name="Ensembl"/>
        </authorList>
    </citation>
    <scope>IDENTIFICATION</scope>
    <source>
        <strain evidence="1">17573</strain>
    </source>
</reference>
<reference evidence="1" key="2">
    <citation type="submission" date="2019-01" db="EMBL/GenBank/DDBJ databases">
        <authorList>
            <person name="Graves T."/>
            <person name="Eichler E.E."/>
            <person name="Wilson R.K."/>
        </authorList>
    </citation>
    <scope>NUCLEOTIDE SEQUENCE [LARGE SCALE GENOMIC DNA]</scope>
    <source>
        <strain evidence="1">17573</strain>
    </source>
</reference>
<dbReference type="GeneTree" id="ENSGT00940000161627"/>
<reference evidence="1" key="4">
    <citation type="submission" date="2025-09" db="UniProtKB">
        <authorList>
            <consortium name="Ensembl"/>
        </authorList>
    </citation>
    <scope>IDENTIFICATION</scope>
    <source>
        <strain evidence="1">17573</strain>
    </source>
</reference>
<proteinExistence type="predicted"/>